<evidence type="ECO:0000313" key="3">
    <source>
        <dbReference type="EMBL" id="OGG48224.1"/>
    </source>
</evidence>
<evidence type="ECO:0000256" key="1">
    <source>
        <dbReference type="SAM" id="Phobius"/>
    </source>
</evidence>
<dbReference type="Pfam" id="PF12728">
    <property type="entry name" value="HTH_17"/>
    <property type="match status" value="1"/>
</dbReference>
<sequence length="619" mass="65329">MLAPYLDTLISTKDASKLYGYTPDYIARLARRGEIRASRPGRVLLIDRESLKQFVVDQNARKDAKARERASKYKEEYERAFESPRCESVSDILPATASSLVLAVVAALFVVASAFWTAQSLSLSSLTPRIEAIAYTFPYAVGEYIQSSTAYLASRIDFTSLAAVTDGVRIIDNGERMTARAAKTLSDIGLTVVDAKRSIIDGYEMIVYGFVTTSPDTARRIVLSVGGLGEVLFRVAERSPAAAARLFSLTTAIPARIAPAMAASVWGYEYSTASYFTALSNDLFGQYLATIQTAGSLAFEIKENLSAMMRAPSPQLAAAIIPTANDIPLPATEEIPDAVAAAIAQEIDVAETASAPPEPAPSSDSQLGAAFLAKVQPDTIAIAKTYIISDDAALSGDLVSFDQTTQTFRLAQEAGDPNVLGVVVTDPMIVLDTNPGGVPVVSTGTVTVNVTNANGTISVGDYITSSAVPGKAQKADTSDSFVIGTALDSFPSGTIATEELSGLAEDSGSIRAQLALGPPVLDETATETEQLVTVGEDIGITAPVAVLIKYLLAAMVVFGTIFIAFRNFGSNLKDSIVSIGRNPLAKASIQSMVVLNTVLIILVSIAGLFLGLLILFFPL</sequence>
<dbReference type="STRING" id="1798481.A2678_01415"/>
<proteinExistence type="predicted"/>
<keyword evidence="1" id="KW-0472">Membrane</keyword>
<protein>
    <recommendedName>
        <fullName evidence="2">Helix-turn-helix domain-containing protein</fullName>
    </recommendedName>
</protein>
<dbReference type="InterPro" id="IPR041657">
    <property type="entry name" value="HTH_17"/>
</dbReference>
<accession>A0A1F6CG33</accession>
<keyword evidence="1" id="KW-1133">Transmembrane helix</keyword>
<dbReference type="AlphaFoldDB" id="A0A1F6CG33"/>
<feature type="transmembrane region" description="Helical" evidence="1">
    <location>
        <begin position="547"/>
        <end position="565"/>
    </location>
</feature>
<comment type="caution">
    <text evidence="3">The sequence shown here is derived from an EMBL/GenBank/DDBJ whole genome shotgun (WGS) entry which is preliminary data.</text>
</comment>
<keyword evidence="1" id="KW-0812">Transmembrane</keyword>
<gene>
    <name evidence="3" type="ORF">A2678_01415</name>
</gene>
<dbReference type="Proteomes" id="UP000178815">
    <property type="component" value="Unassembled WGS sequence"/>
</dbReference>
<evidence type="ECO:0000313" key="4">
    <source>
        <dbReference type="Proteomes" id="UP000178815"/>
    </source>
</evidence>
<organism evidence="3 4">
    <name type="scientific">Candidatus Kaiserbacteria bacterium RIFCSPHIGHO2_01_FULL_53_31</name>
    <dbReference type="NCBI Taxonomy" id="1798481"/>
    <lineage>
        <taxon>Bacteria</taxon>
        <taxon>Candidatus Kaiseribacteriota</taxon>
    </lineage>
</organism>
<feature type="transmembrane region" description="Helical" evidence="1">
    <location>
        <begin position="593"/>
        <end position="617"/>
    </location>
</feature>
<name>A0A1F6CG33_9BACT</name>
<feature type="domain" description="Helix-turn-helix" evidence="2">
    <location>
        <begin position="10"/>
        <end position="54"/>
    </location>
</feature>
<evidence type="ECO:0000259" key="2">
    <source>
        <dbReference type="Pfam" id="PF12728"/>
    </source>
</evidence>
<reference evidence="3 4" key="1">
    <citation type="journal article" date="2016" name="Nat. Commun.">
        <title>Thousands of microbial genomes shed light on interconnected biogeochemical processes in an aquifer system.</title>
        <authorList>
            <person name="Anantharaman K."/>
            <person name="Brown C.T."/>
            <person name="Hug L.A."/>
            <person name="Sharon I."/>
            <person name="Castelle C.J."/>
            <person name="Probst A.J."/>
            <person name="Thomas B.C."/>
            <person name="Singh A."/>
            <person name="Wilkins M.J."/>
            <person name="Karaoz U."/>
            <person name="Brodie E.L."/>
            <person name="Williams K.H."/>
            <person name="Hubbard S.S."/>
            <person name="Banfield J.F."/>
        </authorList>
    </citation>
    <scope>NUCLEOTIDE SEQUENCE [LARGE SCALE GENOMIC DNA]</scope>
</reference>
<dbReference type="EMBL" id="MFKU01000016">
    <property type="protein sequence ID" value="OGG48224.1"/>
    <property type="molecule type" value="Genomic_DNA"/>
</dbReference>